<evidence type="ECO:0000313" key="2">
    <source>
        <dbReference type="EMBL" id="KAF2499050.1"/>
    </source>
</evidence>
<gene>
    <name evidence="2" type="ORF">BU16DRAFT_261084</name>
</gene>
<feature type="region of interest" description="Disordered" evidence="1">
    <location>
        <begin position="80"/>
        <end position="107"/>
    </location>
</feature>
<name>A0A6A6R515_9PEZI</name>
<accession>A0A6A6R515</accession>
<keyword evidence="3" id="KW-1185">Reference proteome</keyword>
<feature type="region of interest" description="Disordered" evidence="1">
    <location>
        <begin position="1"/>
        <end position="35"/>
    </location>
</feature>
<sequence>MSTQAASSVDKISTSSTMKFASPNPDRKLPPAAASKKESLMLTDLVEQIEQFDVLQRQAEVNRHHLRIARPDVLRGNFSLGTSTSIDRDTPQASPTDLPSPTAAGENSLRVSGDVLEKLEQPHQPRAVARRIKVSNKPSSVATYDADVAALESSIYDFMTLYPPLRREPSKESSRSDGTSTLPPAIPDEQVSLAAVDNKTLLSTADGPDAALKRSKDEAYTRWIALLREVCQQESPRPVAPDTPLPVTPDKQVFAAVASKEGLPATTYDADAALDGAIRITSPVSSTARRDLSAKSAARPLLSLQSHLLANPSQGHSPFTLNSTTRSTLLIRIQPLPQHSETSRAPYQSRSPKATRAIIIRAVFLVSPAALHATSIFASAVG</sequence>
<evidence type="ECO:0000313" key="3">
    <source>
        <dbReference type="Proteomes" id="UP000799750"/>
    </source>
</evidence>
<feature type="compositionally biased region" description="Polar residues" evidence="1">
    <location>
        <begin position="1"/>
        <end position="19"/>
    </location>
</feature>
<proteinExistence type="predicted"/>
<reference evidence="2" key="1">
    <citation type="journal article" date="2020" name="Stud. Mycol.">
        <title>101 Dothideomycetes genomes: a test case for predicting lifestyles and emergence of pathogens.</title>
        <authorList>
            <person name="Haridas S."/>
            <person name="Albert R."/>
            <person name="Binder M."/>
            <person name="Bloem J."/>
            <person name="Labutti K."/>
            <person name="Salamov A."/>
            <person name="Andreopoulos B."/>
            <person name="Baker S."/>
            <person name="Barry K."/>
            <person name="Bills G."/>
            <person name="Bluhm B."/>
            <person name="Cannon C."/>
            <person name="Castanera R."/>
            <person name="Culley D."/>
            <person name="Daum C."/>
            <person name="Ezra D."/>
            <person name="Gonzalez J."/>
            <person name="Henrissat B."/>
            <person name="Kuo A."/>
            <person name="Liang C."/>
            <person name="Lipzen A."/>
            <person name="Lutzoni F."/>
            <person name="Magnuson J."/>
            <person name="Mondo S."/>
            <person name="Nolan M."/>
            <person name="Ohm R."/>
            <person name="Pangilinan J."/>
            <person name="Park H.-J."/>
            <person name="Ramirez L."/>
            <person name="Alfaro M."/>
            <person name="Sun H."/>
            <person name="Tritt A."/>
            <person name="Yoshinaga Y."/>
            <person name="Zwiers L.-H."/>
            <person name="Turgeon B."/>
            <person name="Goodwin S."/>
            <person name="Spatafora J."/>
            <person name="Crous P."/>
            <person name="Grigoriev I."/>
        </authorList>
    </citation>
    <scope>NUCLEOTIDE SEQUENCE</scope>
    <source>
        <strain evidence="2">CBS 269.34</strain>
    </source>
</reference>
<feature type="compositionally biased region" description="Basic and acidic residues" evidence="1">
    <location>
        <begin position="25"/>
        <end position="35"/>
    </location>
</feature>
<organism evidence="2 3">
    <name type="scientific">Lophium mytilinum</name>
    <dbReference type="NCBI Taxonomy" id="390894"/>
    <lineage>
        <taxon>Eukaryota</taxon>
        <taxon>Fungi</taxon>
        <taxon>Dikarya</taxon>
        <taxon>Ascomycota</taxon>
        <taxon>Pezizomycotina</taxon>
        <taxon>Dothideomycetes</taxon>
        <taxon>Pleosporomycetidae</taxon>
        <taxon>Mytilinidiales</taxon>
        <taxon>Mytilinidiaceae</taxon>
        <taxon>Lophium</taxon>
    </lineage>
</organism>
<dbReference type="AlphaFoldDB" id="A0A6A6R515"/>
<dbReference type="EMBL" id="MU004184">
    <property type="protein sequence ID" value="KAF2499050.1"/>
    <property type="molecule type" value="Genomic_DNA"/>
</dbReference>
<dbReference type="Proteomes" id="UP000799750">
    <property type="component" value="Unassembled WGS sequence"/>
</dbReference>
<feature type="region of interest" description="Disordered" evidence="1">
    <location>
        <begin position="166"/>
        <end position="188"/>
    </location>
</feature>
<evidence type="ECO:0000256" key="1">
    <source>
        <dbReference type="SAM" id="MobiDB-lite"/>
    </source>
</evidence>
<protein>
    <submittedName>
        <fullName evidence="2">Uncharacterized protein</fullName>
    </submittedName>
</protein>
<feature type="compositionally biased region" description="Basic and acidic residues" evidence="1">
    <location>
        <begin position="166"/>
        <end position="175"/>
    </location>
</feature>
<feature type="compositionally biased region" description="Polar residues" evidence="1">
    <location>
        <begin position="80"/>
        <end position="99"/>
    </location>
</feature>